<gene>
    <name evidence="2" type="ORF">CYR55_06470</name>
</gene>
<name>A0A2N5EBK1_9GAMM</name>
<protein>
    <recommendedName>
        <fullName evidence="1">RES domain-containing protein</fullName>
    </recommendedName>
</protein>
<dbReference type="AlphaFoldDB" id="A0A2N5EBK1"/>
<evidence type="ECO:0000259" key="1">
    <source>
        <dbReference type="Pfam" id="PF08808"/>
    </source>
</evidence>
<evidence type="ECO:0000313" key="3">
    <source>
        <dbReference type="Proteomes" id="UP000234240"/>
    </source>
</evidence>
<dbReference type="EMBL" id="PJZF01000004">
    <property type="protein sequence ID" value="PLR39523.1"/>
    <property type="molecule type" value="Genomic_DNA"/>
</dbReference>
<comment type="caution">
    <text evidence="2">The sequence shown here is derived from an EMBL/GenBank/DDBJ whole genome shotgun (WGS) entry which is preliminary data.</text>
</comment>
<sequence>MTSWEHDIMPTPPALDYPYLEQHITALFDANRLPTHSPAVETLKRWQRRAWPSALYFGTGDGRYNAPDGSFGVCYMADKAVSALAESYGRLMHREGLKFIDASDIENARMCLIRPRRTLRFVDVGKLLGMLHMTLDVSVGEDYRVTQRVMACLYALARDEFDGVCYFSRHFPSADFCYAVWESDEERFDDAGMQNLADYRDADAMPTHWPYADITAEELLEEVLRFAIVPL</sequence>
<dbReference type="OrthoDB" id="6503912at2"/>
<evidence type="ECO:0000313" key="2">
    <source>
        <dbReference type="EMBL" id="PLR39523.1"/>
    </source>
</evidence>
<dbReference type="Pfam" id="PF08808">
    <property type="entry name" value="RES"/>
    <property type="match status" value="1"/>
</dbReference>
<organism evidence="2 3">
    <name type="scientific">Chimaeribacter californicus</name>
    <dbReference type="NCBI Taxonomy" id="2060067"/>
    <lineage>
        <taxon>Bacteria</taxon>
        <taxon>Pseudomonadati</taxon>
        <taxon>Pseudomonadota</taxon>
        <taxon>Gammaproteobacteria</taxon>
        <taxon>Enterobacterales</taxon>
        <taxon>Yersiniaceae</taxon>
        <taxon>Chimaeribacter</taxon>
    </lineage>
</organism>
<reference evidence="2 3" key="1">
    <citation type="submission" date="2017-12" db="EMBL/GenBank/DDBJ databases">
        <title>Characterization of six clinical isolates of Enterochimera gen. nov., a novel genus of the Yersiniaciae family and the three species Enterochimera arupensis sp. nov., Enterochimera coloradensis sp. nov, and Enterochimera californica sp. nov.</title>
        <authorList>
            <person name="Rossi A."/>
            <person name="Fisher M."/>
        </authorList>
    </citation>
    <scope>NUCLEOTIDE SEQUENCE [LARGE SCALE GENOMIC DNA]</scope>
    <source>
        <strain evidence="3">2015-Iso6</strain>
    </source>
</reference>
<keyword evidence="3" id="KW-1185">Reference proteome</keyword>
<accession>A0A2N5EBK1</accession>
<feature type="domain" description="RES" evidence="1">
    <location>
        <begin position="45"/>
        <end position="191"/>
    </location>
</feature>
<proteinExistence type="predicted"/>
<dbReference type="InterPro" id="IPR014914">
    <property type="entry name" value="RES_dom"/>
</dbReference>
<dbReference type="Proteomes" id="UP000234240">
    <property type="component" value="Unassembled WGS sequence"/>
</dbReference>